<feature type="compositionally biased region" description="Polar residues" evidence="1">
    <location>
        <begin position="41"/>
        <end position="67"/>
    </location>
</feature>
<dbReference type="AlphaFoldDB" id="A0A8H7SJZ0"/>
<dbReference type="Proteomes" id="UP000613177">
    <property type="component" value="Unassembled WGS sequence"/>
</dbReference>
<evidence type="ECO:0000313" key="3">
    <source>
        <dbReference type="EMBL" id="KAG2229788.1"/>
    </source>
</evidence>
<evidence type="ECO:0000259" key="2">
    <source>
        <dbReference type="Pfam" id="PF13649"/>
    </source>
</evidence>
<dbReference type="GO" id="GO:0008168">
    <property type="term" value="F:methyltransferase activity"/>
    <property type="evidence" value="ECO:0007669"/>
    <property type="project" value="TreeGrafter"/>
</dbReference>
<dbReference type="Gene3D" id="3.40.50.150">
    <property type="entry name" value="Vaccinia Virus protein VP39"/>
    <property type="match status" value="1"/>
</dbReference>
<reference evidence="3" key="1">
    <citation type="submission" date="2021-01" db="EMBL/GenBank/DDBJ databases">
        <title>Metabolic potential, ecology and presence of endohyphal bacteria is reflected in genomic diversity of Mucoromycotina.</title>
        <authorList>
            <person name="Muszewska A."/>
            <person name="Okrasinska A."/>
            <person name="Steczkiewicz K."/>
            <person name="Drgas O."/>
            <person name="Orlowska M."/>
            <person name="Perlinska-Lenart U."/>
            <person name="Aleksandrzak-Piekarczyk T."/>
            <person name="Szatraj K."/>
            <person name="Zielenkiewicz U."/>
            <person name="Pilsyk S."/>
            <person name="Malc E."/>
            <person name="Mieczkowski P."/>
            <person name="Kruszewska J.S."/>
            <person name="Biernat P."/>
            <person name="Pawlowska J."/>
        </authorList>
    </citation>
    <scope>NUCLEOTIDE SEQUENCE</scope>
    <source>
        <strain evidence="3">WA0000018081</strain>
    </source>
</reference>
<keyword evidence="4" id="KW-1185">Reference proteome</keyword>
<dbReference type="SUPFAM" id="SSF53335">
    <property type="entry name" value="S-adenosyl-L-methionine-dependent methyltransferases"/>
    <property type="match status" value="1"/>
</dbReference>
<dbReference type="PANTHER" id="PTHR43591:SF24">
    <property type="entry name" value="2-METHOXY-6-POLYPRENYL-1,4-BENZOQUINOL METHYLASE, MITOCHONDRIAL"/>
    <property type="match status" value="1"/>
</dbReference>
<protein>
    <recommendedName>
        <fullName evidence="2">Methyltransferase domain-containing protein</fullName>
    </recommendedName>
</protein>
<dbReference type="EMBL" id="JAEPRE010000244">
    <property type="protein sequence ID" value="KAG2229788.1"/>
    <property type="molecule type" value="Genomic_DNA"/>
</dbReference>
<comment type="caution">
    <text evidence="3">The sequence shown here is derived from an EMBL/GenBank/DDBJ whole genome shotgun (WGS) entry which is preliminary data.</text>
</comment>
<accession>A0A8H7SJZ0</accession>
<evidence type="ECO:0000313" key="4">
    <source>
        <dbReference type="Proteomes" id="UP000613177"/>
    </source>
</evidence>
<dbReference type="InterPro" id="IPR029063">
    <property type="entry name" value="SAM-dependent_MTases_sf"/>
</dbReference>
<proteinExistence type="predicted"/>
<feature type="compositionally biased region" description="Basic and acidic residues" evidence="1">
    <location>
        <begin position="16"/>
        <end position="40"/>
    </location>
</feature>
<organism evidence="3 4">
    <name type="scientific">Thamnidium elegans</name>
    <dbReference type="NCBI Taxonomy" id="101142"/>
    <lineage>
        <taxon>Eukaryota</taxon>
        <taxon>Fungi</taxon>
        <taxon>Fungi incertae sedis</taxon>
        <taxon>Mucoromycota</taxon>
        <taxon>Mucoromycotina</taxon>
        <taxon>Mucoromycetes</taxon>
        <taxon>Mucorales</taxon>
        <taxon>Mucorineae</taxon>
        <taxon>Mucoraceae</taxon>
        <taxon>Thamnidium</taxon>
    </lineage>
</organism>
<evidence type="ECO:0000256" key="1">
    <source>
        <dbReference type="SAM" id="MobiDB-lite"/>
    </source>
</evidence>
<dbReference type="OrthoDB" id="2013972at2759"/>
<dbReference type="Pfam" id="PF13649">
    <property type="entry name" value="Methyltransf_25"/>
    <property type="match status" value="1"/>
</dbReference>
<dbReference type="CDD" id="cd02440">
    <property type="entry name" value="AdoMet_MTases"/>
    <property type="match status" value="1"/>
</dbReference>
<gene>
    <name evidence="3" type="ORF">INT48_005315</name>
</gene>
<sequence length="351" mass="39822">MGIISTLRNLFSKREEAYEKRGSKGPHRDLDRSSGRKDSHTTNSTDKSSVTSPTSSTRNANSSNGYSFQYKEGRRYHADTAVAYVFPNDDDEVDRVHQQHWIFRYALQGNYFAPVKEKLLEGIVVLDSGCGPATWTFEMGETYPRSTFHGIDASCVFPEDIKPANVEFMLSNVAKDVPYEDNYFDYIHQRLLILGLTSDDWTNTLANLYRVLKPGGYFELAEPDLKTLKDAGPAMNLLQSMLTKMSTDRGLPPDIAIELKDRLAKAGFVNIEEKITYIPLNHSGKVGKLLWDDYNHAYTNLRGVLSKLKPEWNDPEAYIGHLQECAAEAKKSKICVKWHSIHCRKPEEISQ</sequence>
<dbReference type="PANTHER" id="PTHR43591">
    <property type="entry name" value="METHYLTRANSFERASE"/>
    <property type="match status" value="1"/>
</dbReference>
<name>A0A8H7SJZ0_9FUNG</name>
<feature type="region of interest" description="Disordered" evidence="1">
    <location>
        <begin position="16"/>
        <end position="67"/>
    </location>
</feature>
<dbReference type="InterPro" id="IPR041698">
    <property type="entry name" value="Methyltransf_25"/>
</dbReference>
<feature type="domain" description="Methyltransferase" evidence="2">
    <location>
        <begin position="125"/>
        <end position="216"/>
    </location>
</feature>